<dbReference type="InterPro" id="IPR001387">
    <property type="entry name" value="Cro/C1-type_HTH"/>
</dbReference>
<evidence type="ECO:0000313" key="2">
    <source>
        <dbReference type="EMBL" id="DAD86782.1"/>
    </source>
</evidence>
<evidence type="ECO:0000259" key="1">
    <source>
        <dbReference type="PROSITE" id="PS50943"/>
    </source>
</evidence>
<dbReference type="EMBL" id="BK015008">
    <property type="protein sequence ID" value="DAD86782.1"/>
    <property type="molecule type" value="Genomic_DNA"/>
</dbReference>
<dbReference type="PROSITE" id="PS50943">
    <property type="entry name" value="HTH_CROC1"/>
    <property type="match status" value="1"/>
</dbReference>
<dbReference type="Gene3D" id="1.10.260.40">
    <property type="entry name" value="lambda repressor-like DNA-binding domains"/>
    <property type="match status" value="1"/>
</dbReference>
<dbReference type="SMART" id="SM00530">
    <property type="entry name" value="HTH_XRE"/>
    <property type="match status" value="1"/>
</dbReference>
<proteinExistence type="predicted"/>
<reference evidence="2" key="1">
    <citation type="journal article" date="2021" name="Proc. Natl. Acad. Sci. U.S.A.">
        <title>A Catalog of Tens of Thousands of Viruses from Human Metagenomes Reveals Hidden Associations with Chronic Diseases.</title>
        <authorList>
            <person name="Tisza M.J."/>
            <person name="Buck C.B."/>
        </authorList>
    </citation>
    <scope>NUCLEOTIDE SEQUENCE</scope>
    <source>
        <strain evidence="2">Ct91l7</strain>
    </source>
</reference>
<dbReference type="Pfam" id="PF01381">
    <property type="entry name" value="HTH_3"/>
    <property type="match status" value="1"/>
</dbReference>
<feature type="domain" description="HTH cro/C1-type" evidence="1">
    <location>
        <begin position="10"/>
        <end position="64"/>
    </location>
</feature>
<sequence length="71" mass="7847">MKKISTKDYIYSRLQLYGISRAELAAALYVSPRTLASRMANTDTLTLRELRIIAKKLHCSIADLAGEGTCA</sequence>
<dbReference type="SUPFAM" id="SSF47413">
    <property type="entry name" value="lambda repressor-like DNA-binding domains"/>
    <property type="match status" value="1"/>
</dbReference>
<protein>
    <submittedName>
        <fullName evidence="2">Helix-turn-helix protein</fullName>
    </submittedName>
</protein>
<name>A0A8S5MWR2_9CAUD</name>
<dbReference type="InterPro" id="IPR010982">
    <property type="entry name" value="Lambda_DNA-bd_dom_sf"/>
</dbReference>
<dbReference type="CDD" id="cd00093">
    <property type="entry name" value="HTH_XRE"/>
    <property type="match status" value="1"/>
</dbReference>
<organism evidence="2">
    <name type="scientific">Siphoviridae sp. ct91l7</name>
    <dbReference type="NCBI Taxonomy" id="2826173"/>
    <lineage>
        <taxon>Viruses</taxon>
        <taxon>Duplodnaviria</taxon>
        <taxon>Heunggongvirae</taxon>
        <taxon>Uroviricota</taxon>
        <taxon>Caudoviricetes</taxon>
    </lineage>
</organism>
<accession>A0A8S5MWR2</accession>
<dbReference type="GO" id="GO:0003677">
    <property type="term" value="F:DNA binding"/>
    <property type="evidence" value="ECO:0007669"/>
    <property type="project" value="InterPro"/>
</dbReference>